<name>A0A090MD48_9HYPO</name>
<protein>
    <submittedName>
        <fullName evidence="1">WGS project CBMI000000000 data, contig CS3069_c002847</fullName>
    </submittedName>
</protein>
<sequence length="1022" mass="115168">MIDKELTFCAAAAVSQLCDEQEWGANIDECLHQRDDFKFIRELDLVSSVYSAAPINQQAGINSTPPIIAWSGRLQMIFLGFSYSRDVTDPKFSLSVSTQAAEGVGSRFCQGLIDRSREFVPLVEWLMERYKVVVWALWQALRLISPSLTISAFPMHGKRERTAFCHHIRITLMSYFLTKKTGKFCHFGCMYSISTKIPGIQNCLQILSIEDLPQIPSAREVDEYHKMSHYFHCVKNSIGSRLPQDVVSENRHGISCNELPSAILPMPDTVASCSCVVDIDRLTISLKVSSSIIQYLFEGAAFIHDERDIPLTIIGCLPDPEDHSKVFVKLEYIIEESAAFGHVGTASVAVQQGIIIRDVFGRSTTIKVDEMKQLGLDKASQPETFASVRLAMVRALVAQTSKVQGFRAVHDSPDAHSQKEITELDEKVRFVVNRIDSVVSDASPHLVASQMGHAFDVLRKRWPRDFETDQDPLYSIPGRFVSDESDTGLPSDIPDDCPRVLRKLITDMFKSQKREPVTKGGTTIKAWTNANRPTLAQQFANVPRFARALEKYSEDLYRRPTDSSQRTEQAISQFQDIMGVIQLCHLVIITQIDAPYEWYCRSTEGRPLTSVILGMPPSIYTWTTIPGLLGEFVPWAFSATGWAIAGGLGVLYCSSRVINHFLHRHTEFLDLSFSGVLIVTLQALGLSLTRTDGMVEQVLLEHVEEDLPSLHTSETLEKWRGRLETGLRNHHRVKQNRGLIKPDYFWSKWLFTVAQVTQLRIQLLDKVCIGVQGSTEAGKSQMLTVLTCASKDHFKPGSSSLCRTLGIQSYNSSRLGAIFLDNPGFDDQIPQIKYMADVFQELFAIVIIVIPMERTRSEATESALGIAVKLLLNRDDKRPLRILLSRADGLDFHRKDKEVFRATLRDVKEQFMSRLRNELGEDFTSFRQQKFGEGIICVPETLDDIVKPFSTHAQMDLDGIRALSDCGSNYSCKIERASHFENLCELADAGEIWDIESLRSWLRELSPGSVPMSDGRVRQYRD</sequence>
<evidence type="ECO:0000313" key="1">
    <source>
        <dbReference type="EMBL" id="CEG05078.1"/>
    </source>
</evidence>
<gene>
    <name evidence="1" type="ORF">BN850_0092370</name>
</gene>
<dbReference type="AlphaFoldDB" id="A0A090MD48"/>
<reference evidence="1" key="1">
    <citation type="submission" date="2013-05" db="EMBL/GenBank/DDBJ databases">
        <title>Draft genome sequences of six wheat associated Fusarium spp. isolates.</title>
        <authorList>
            <person name="Moolhuijzen P.M."/>
            <person name="Manners J.M."/>
            <person name="Wilcox S."/>
            <person name="Bellgard M.I."/>
            <person name="Gardiner D.M."/>
        </authorList>
    </citation>
    <scope>NUCLEOTIDE SEQUENCE</scope>
    <source>
        <strain evidence="1">CS3069</strain>
    </source>
</reference>
<dbReference type="EMBL" id="CBMI010002845">
    <property type="protein sequence ID" value="CEG05078.1"/>
    <property type="molecule type" value="Genomic_DNA"/>
</dbReference>
<dbReference type="Gene3D" id="3.40.50.300">
    <property type="entry name" value="P-loop containing nucleotide triphosphate hydrolases"/>
    <property type="match status" value="1"/>
</dbReference>
<comment type="caution">
    <text evidence="1">The sequence shown here is derived from an EMBL/GenBank/DDBJ whole genome shotgun (WGS) entry which is preliminary data.</text>
</comment>
<organism evidence="1">
    <name type="scientific">Fusarium clavum</name>
    <dbReference type="NCBI Taxonomy" id="2594811"/>
    <lineage>
        <taxon>Eukaryota</taxon>
        <taxon>Fungi</taxon>
        <taxon>Dikarya</taxon>
        <taxon>Ascomycota</taxon>
        <taxon>Pezizomycotina</taxon>
        <taxon>Sordariomycetes</taxon>
        <taxon>Hypocreomycetidae</taxon>
        <taxon>Hypocreales</taxon>
        <taxon>Nectriaceae</taxon>
        <taxon>Fusarium</taxon>
        <taxon>Fusarium incarnatum-equiseti species complex</taxon>
    </lineage>
</organism>
<proteinExistence type="predicted"/>
<dbReference type="SUPFAM" id="SSF52540">
    <property type="entry name" value="P-loop containing nucleoside triphosphate hydrolases"/>
    <property type="match status" value="1"/>
</dbReference>
<dbReference type="InterPro" id="IPR027417">
    <property type="entry name" value="P-loop_NTPase"/>
</dbReference>
<accession>A0A090MD48</accession>